<evidence type="ECO:0000313" key="2">
    <source>
        <dbReference type="EMBL" id="MFC7435076.1"/>
    </source>
</evidence>
<keyword evidence="3" id="KW-1185">Reference proteome</keyword>
<dbReference type="RefSeq" id="WP_382257194.1">
    <property type="nucleotide sequence ID" value="NZ_JBHTBX010000006.1"/>
</dbReference>
<protein>
    <submittedName>
        <fullName evidence="2">DUF6279 family lipoprotein</fullName>
    </submittedName>
</protein>
<evidence type="ECO:0000256" key="1">
    <source>
        <dbReference type="SAM" id="Phobius"/>
    </source>
</evidence>
<accession>A0ABW2RAG2</accession>
<comment type="caution">
    <text evidence="2">The sequence shown here is derived from an EMBL/GenBank/DDBJ whole genome shotgun (WGS) entry which is preliminary data.</text>
</comment>
<reference evidence="3" key="1">
    <citation type="journal article" date="2019" name="Int. J. Syst. Evol. Microbiol.">
        <title>The Global Catalogue of Microorganisms (GCM) 10K type strain sequencing project: providing services to taxonomists for standard genome sequencing and annotation.</title>
        <authorList>
            <consortium name="The Broad Institute Genomics Platform"/>
            <consortium name="The Broad Institute Genome Sequencing Center for Infectious Disease"/>
            <person name="Wu L."/>
            <person name="Ma J."/>
        </authorList>
    </citation>
    <scope>NUCLEOTIDE SEQUENCE [LARGE SCALE GENOMIC DNA]</scope>
    <source>
        <strain evidence="3">CCUG 54518</strain>
    </source>
</reference>
<feature type="transmembrane region" description="Helical" evidence="1">
    <location>
        <begin position="12"/>
        <end position="34"/>
    </location>
</feature>
<dbReference type="Proteomes" id="UP001596495">
    <property type="component" value="Unassembled WGS sequence"/>
</dbReference>
<dbReference type="EMBL" id="JBHTBX010000006">
    <property type="protein sequence ID" value="MFC7435076.1"/>
    <property type="molecule type" value="Genomic_DNA"/>
</dbReference>
<evidence type="ECO:0000313" key="3">
    <source>
        <dbReference type="Proteomes" id="UP001596495"/>
    </source>
</evidence>
<organism evidence="2 3">
    <name type="scientific">Hydrogenophaga bisanensis</name>
    <dbReference type="NCBI Taxonomy" id="439611"/>
    <lineage>
        <taxon>Bacteria</taxon>
        <taxon>Pseudomonadati</taxon>
        <taxon>Pseudomonadota</taxon>
        <taxon>Betaproteobacteria</taxon>
        <taxon>Burkholderiales</taxon>
        <taxon>Comamonadaceae</taxon>
        <taxon>Hydrogenophaga</taxon>
    </lineage>
</organism>
<name>A0ABW2RAG2_9BURK</name>
<keyword evidence="2" id="KW-0449">Lipoprotein</keyword>
<sequence>MNLTPVGAAGPLLTWLKIIAATLALLALGACSALRIGYGQAPNLIYWWIDGYADLNDSQSAQIRSDIDRFMAWHRSQELPRYAALLKRWQDMAQHNVTAEAVCRQYDDLREAWVRMAEHAGAPLARLAVQLDATQMAHFERHQHKSHESFEKDFLRGSPEQRLNRRTERLLDRYETLYGPLSREQEALVRQGLARSPFDPQQTQQERLRLAAELRDMIRQWQALPPGATRQTVKERAAGEWLAHRLPPRQATDHPTARVIRHGCEVYAALHNSTTPEQRAHSVRVLRDYETDIRSLAGQD</sequence>
<keyword evidence="1" id="KW-0472">Membrane</keyword>
<keyword evidence="1" id="KW-0812">Transmembrane</keyword>
<proteinExistence type="predicted"/>
<dbReference type="Pfam" id="PF19795">
    <property type="entry name" value="DUF6279"/>
    <property type="match status" value="1"/>
</dbReference>
<keyword evidence="1" id="KW-1133">Transmembrane helix</keyword>
<gene>
    <name evidence="2" type="ORF">ACFQNJ_11230</name>
</gene>